<sequence>MADSDPAPPPSPPVSAAAAADLLSSPSTKQDDLQPVAAKVAELNESQSELLARLQGLKQDLQNWRSKLDTQVKTYKDELSDLKSRLNTDLDQLRSDFKDLKTTLQKQQEEVTASLRNLGLNDVPETHVETECNGNDGTGKVRASLLDNPKEIKLSDDSVDESSQKESNTK</sequence>
<dbReference type="SUPFAM" id="SSF58100">
    <property type="entry name" value="Bacterial hemolysins"/>
    <property type="match status" value="1"/>
</dbReference>
<accession>A0A9E7KG35</accession>
<evidence type="ECO:0000313" key="3">
    <source>
        <dbReference type="EMBL" id="URE15454.1"/>
    </source>
</evidence>
<feature type="compositionally biased region" description="Basic and acidic residues" evidence="2">
    <location>
        <begin position="148"/>
        <end position="170"/>
    </location>
</feature>
<keyword evidence="4" id="KW-1185">Reference proteome</keyword>
<name>A0A9E7KG35_9LILI</name>
<reference evidence="3" key="1">
    <citation type="submission" date="2022-05" db="EMBL/GenBank/DDBJ databases">
        <title>The Musa troglodytarum L. genome provides insights into the mechanism of non-climacteric behaviour and enrichment of carotenoids.</title>
        <authorList>
            <person name="Wang J."/>
        </authorList>
    </citation>
    <scope>NUCLEOTIDE SEQUENCE</scope>
    <source>
        <tissue evidence="3">Leaf</tissue>
    </source>
</reference>
<evidence type="ECO:0008006" key="5">
    <source>
        <dbReference type="Google" id="ProtNLM"/>
    </source>
</evidence>
<dbReference type="EMBL" id="CP097509">
    <property type="protein sequence ID" value="URE15454.1"/>
    <property type="molecule type" value="Genomic_DNA"/>
</dbReference>
<proteinExistence type="predicted"/>
<dbReference type="Proteomes" id="UP001055439">
    <property type="component" value="Chromosome 7"/>
</dbReference>
<evidence type="ECO:0000256" key="2">
    <source>
        <dbReference type="SAM" id="MobiDB-lite"/>
    </source>
</evidence>
<evidence type="ECO:0000256" key="1">
    <source>
        <dbReference type="SAM" id="Coils"/>
    </source>
</evidence>
<gene>
    <name evidence="3" type="ORF">MUK42_10904</name>
</gene>
<protein>
    <recommendedName>
        <fullName evidence="5">CAP-Gly domain-containing linker protein 1</fullName>
    </recommendedName>
</protein>
<feature type="region of interest" description="Disordered" evidence="2">
    <location>
        <begin position="127"/>
        <end position="170"/>
    </location>
</feature>
<dbReference type="OrthoDB" id="1876167at2759"/>
<keyword evidence="1" id="KW-0175">Coiled coil</keyword>
<dbReference type="Gene3D" id="1.20.58.90">
    <property type="match status" value="1"/>
</dbReference>
<dbReference type="PANTHER" id="PTHR34681">
    <property type="entry name" value="UVEAL AUTOANTIGEN WITH COILED-COIL/ANKYRIN"/>
    <property type="match status" value="1"/>
</dbReference>
<dbReference type="PANTHER" id="PTHR34681:SF2">
    <property type="entry name" value="UVEAL AUTOANTIGEN WITH COILED-COIL_ANKYRIN"/>
    <property type="match status" value="1"/>
</dbReference>
<feature type="coiled-coil region" evidence="1">
    <location>
        <begin position="40"/>
        <end position="110"/>
    </location>
</feature>
<organism evidence="3 4">
    <name type="scientific">Musa troglodytarum</name>
    <name type="common">fe'i banana</name>
    <dbReference type="NCBI Taxonomy" id="320322"/>
    <lineage>
        <taxon>Eukaryota</taxon>
        <taxon>Viridiplantae</taxon>
        <taxon>Streptophyta</taxon>
        <taxon>Embryophyta</taxon>
        <taxon>Tracheophyta</taxon>
        <taxon>Spermatophyta</taxon>
        <taxon>Magnoliopsida</taxon>
        <taxon>Liliopsida</taxon>
        <taxon>Zingiberales</taxon>
        <taxon>Musaceae</taxon>
        <taxon>Musa</taxon>
    </lineage>
</organism>
<evidence type="ECO:0000313" key="4">
    <source>
        <dbReference type="Proteomes" id="UP001055439"/>
    </source>
</evidence>
<dbReference type="AlphaFoldDB" id="A0A9E7KG35"/>